<dbReference type="EMBL" id="LN681225">
    <property type="protein sequence ID" value="CEK10601.1"/>
    <property type="molecule type" value="Genomic_DNA"/>
</dbReference>
<comment type="similarity">
    <text evidence="12">Belongs to the cytochrome b561 family.</text>
</comment>
<protein>
    <submittedName>
        <fullName evidence="15">CybB cytochrome b-561 transmembrane protein</fullName>
    </submittedName>
</protein>
<dbReference type="PANTHER" id="PTHR30529">
    <property type="entry name" value="CYTOCHROME B561"/>
    <property type="match status" value="1"/>
</dbReference>
<dbReference type="STRING" id="449.LHA_1561"/>
<keyword evidence="16" id="KW-1185">Reference proteome</keyword>
<evidence type="ECO:0000256" key="3">
    <source>
        <dbReference type="ARBA" id="ARBA00022448"/>
    </source>
</evidence>
<dbReference type="PANTHER" id="PTHR30529:SF1">
    <property type="entry name" value="CYTOCHROME B561 HOMOLOG 2"/>
    <property type="match status" value="1"/>
</dbReference>
<keyword evidence="11 13" id="KW-0472">Membrane</keyword>
<keyword evidence="7" id="KW-0479">Metal-binding</keyword>
<feature type="transmembrane region" description="Helical" evidence="13">
    <location>
        <begin position="45"/>
        <end position="65"/>
    </location>
</feature>
<dbReference type="GO" id="GO:0022904">
    <property type="term" value="P:respiratory electron transport chain"/>
    <property type="evidence" value="ECO:0007669"/>
    <property type="project" value="InterPro"/>
</dbReference>
<accession>A0A0A8UT07</accession>
<evidence type="ECO:0000256" key="7">
    <source>
        <dbReference type="ARBA" id="ARBA00022723"/>
    </source>
</evidence>
<keyword evidence="3" id="KW-0813">Transport</keyword>
<evidence type="ECO:0000256" key="13">
    <source>
        <dbReference type="SAM" id="Phobius"/>
    </source>
</evidence>
<dbReference type="Proteomes" id="UP000032803">
    <property type="component" value="Chromosome I"/>
</dbReference>
<comment type="subcellular location">
    <subcellularLocation>
        <location evidence="2">Cell membrane</location>
        <topology evidence="2">Multi-pass membrane protein</topology>
    </subcellularLocation>
</comment>
<evidence type="ECO:0000313" key="16">
    <source>
        <dbReference type="Proteomes" id="UP000032803"/>
    </source>
</evidence>
<feature type="domain" description="Cytochrome b561 bacterial/Ni-hydrogenase" evidence="14">
    <location>
        <begin position="8"/>
        <end position="177"/>
    </location>
</feature>
<keyword evidence="8" id="KW-0249">Electron transport</keyword>
<dbReference type="KEGG" id="lha:LHA_1561"/>
<dbReference type="Gene3D" id="1.20.950.20">
    <property type="entry name" value="Transmembrane di-heme cytochromes, Chain C"/>
    <property type="match status" value="1"/>
</dbReference>
<evidence type="ECO:0000256" key="5">
    <source>
        <dbReference type="ARBA" id="ARBA00022617"/>
    </source>
</evidence>
<sequence>MQDAAAEYTKGFKFIHWFIALLVILMLGAGFFLDDLPEEYMGTAYMMHKSIGLTILFLMIFRLIWVSYKGRIPLPESVPAWERVFSRVVQYSLYLFLILMPLSGWIMSVAAQRTPSYFGLLSLPLPWVKPDKQLAHFMEDVHGIIAWVLIGLIVLHIAGALKHHFYDKDSVLQSMLPRPKMPRQRQNIKNF</sequence>
<dbReference type="GO" id="GO:0009055">
    <property type="term" value="F:electron transfer activity"/>
    <property type="evidence" value="ECO:0007669"/>
    <property type="project" value="InterPro"/>
</dbReference>
<dbReference type="InterPro" id="IPR011577">
    <property type="entry name" value="Cyt_b561_bac/Ni-Hgenase"/>
</dbReference>
<dbReference type="RefSeq" id="WP_045105950.1">
    <property type="nucleotide sequence ID" value="NZ_LN681225.1"/>
</dbReference>
<dbReference type="Pfam" id="PF01292">
    <property type="entry name" value="Ni_hydr_CYTB"/>
    <property type="match status" value="1"/>
</dbReference>
<evidence type="ECO:0000259" key="14">
    <source>
        <dbReference type="Pfam" id="PF01292"/>
    </source>
</evidence>
<reference evidence="16" key="1">
    <citation type="submission" date="2014-09" db="EMBL/GenBank/DDBJ databases">
        <authorList>
            <person name="Gomez-Valero L."/>
        </authorList>
    </citation>
    <scope>NUCLEOTIDE SEQUENCE [LARGE SCALE GENOMIC DNA]</scope>
    <source>
        <strain evidence="16">ATCC35250</strain>
    </source>
</reference>
<evidence type="ECO:0000256" key="10">
    <source>
        <dbReference type="ARBA" id="ARBA00023004"/>
    </source>
</evidence>
<evidence type="ECO:0000256" key="4">
    <source>
        <dbReference type="ARBA" id="ARBA00022475"/>
    </source>
</evidence>
<dbReference type="GO" id="GO:0020037">
    <property type="term" value="F:heme binding"/>
    <property type="evidence" value="ECO:0007669"/>
    <property type="project" value="TreeGrafter"/>
</dbReference>
<keyword evidence="9 13" id="KW-1133">Transmembrane helix</keyword>
<feature type="transmembrane region" description="Helical" evidence="13">
    <location>
        <begin position="91"/>
        <end position="111"/>
    </location>
</feature>
<evidence type="ECO:0000256" key="8">
    <source>
        <dbReference type="ARBA" id="ARBA00022982"/>
    </source>
</evidence>
<keyword evidence="10" id="KW-0408">Iron</keyword>
<evidence type="ECO:0000256" key="9">
    <source>
        <dbReference type="ARBA" id="ARBA00022989"/>
    </source>
</evidence>
<evidence type="ECO:0000256" key="12">
    <source>
        <dbReference type="ARBA" id="ARBA00037975"/>
    </source>
</evidence>
<dbReference type="PATRIC" id="fig|449.7.peg.781"/>
<feature type="transmembrane region" description="Helical" evidence="13">
    <location>
        <begin position="144"/>
        <end position="161"/>
    </location>
</feature>
<feature type="transmembrane region" description="Helical" evidence="13">
    <location>
        <begin position="12"/>
        <end position="33"/>
    </location>
</feature>
<organism evidence="15 16">
    <name type="scientific">Legionella hackeliae</name>
    <dbReference type="NCBI Taxonomy" id="449"/>
    <lineage>
        <taxon>Bacteria</taxon>
        <taxon>Pseudomonadati</taxon>
        <taxon>Pseudomonadota</taxon>
        <taxon>Gammaproteobacteria</taxon>
        <taxon>Legionellales</taxon>
        <taxon>Legionellaceae</taxon>
        <taxon>Legionella</taxon>
    </lineage>
</organism>
<name>A0A0A8UT07_LEGHA</name>
<dbReference type="AlphaFoldDB" id="A0A0A8UT07"/>
<dbReference type="GO" id="GO:0046872">
    <property type="term" value="F:metal ion binding"/>
    <property type="evidence" value="ECO:0007669"/>
    <property type="project" value="UniProtKB-KW"/>
</dbReference>
<evidence type="ECO:0000313" key="15">
    <source>
        <dbReference type="EMBL" id="CEK10601.1"/>
    </source>
</evidence>
<evidence type="ECO:0000256" key="2">
    <source>
        <dbReference type="ARBA" id="ARBA00004651"/>
    </source>
</evidence>
<gene>
    <name evidence="15" type="primary">cybB</name>
    <name evidence="15" type="ORF">LHA_1561</name>
</gene>
<dbReference type="HOGENOM" id="CLU_095321_4_1_6"/>
<dbReference type="SUPFAM" id="SSF81342">
    <property type="entry name" value="Transmembrane di-heme cytochromes"/>
    <property type="match status" value="1"/>
</dbReference>
<keyword evidence="5" id="KW-0349">Heme</keyword>
<evidence type="ECO:0000256" key="1">
    <source>
        <dbReference type="ARBA" id="ARBA00001970"/>
    </source>
</evidence>
<evidence type="ECO:0000256" key="6">
    <source>
        <dbReference type="ARBA" id="ARBA00022692"/>
    </source>
</evidence>
<keyword evidence="4" id="KW-1003">Cell membrane</keyword>
<evidence type="ECO:0000256" key="11">
    <source>
        <dbReference type="ARBA" id="ARBA00023136"/>
    </source>
</evidence>
<dbReference type="GO" id="GO:0005886">
    <property type="term" value="C:plasma membrane"/>
    <property type="evidence" value="ECO:0007669"/>
    <property type="project" value="UniProtKB-SubCell"/>
</dbReference>
<keyword evidence="6 13" id="KW-0812">Transmembrane</keyword>
<dbReference type="InterPro" id="IPR052168">
    <property type="entry name" value="Cytochrome_b561_oxidase"/>
</dbReference>
<proteinExistence type="inferred from homology"/>
<dbReference type="OrthoDB" id="8589936at2"/>
<comment type="cofactor">
    <cofactor evidence="1">
        <name>heme b</name>
        <dbReference type="ChEBI" id="CHEBI:60344"/>
    </cofactor>
</comment>
<dbReference type="InterPro" id="IPR016174">
    <property type="entry name" value="Di-haem_cyt_TM"/>
</dbReference>